<accession>A0A1R3J0Q8</accession>
<sequence>MLNESPTRSSENFTSEERVIGVSDWSWRLGWVTELRPTSALLLSKKKKKDYEAVNGVGEGVRARPISNNTGREKL</sequence>
<keyword evidence="2" id="KW-1185">Reference proteome</keyword>
<feature type="non-terminal residue" evidence="1">
    <location>
        <position position="75"/>
    </location>
</feature>
<dbReference type="Proteomes" id="UP000188268">
    <property type="component" value="Unassembled WGS sequence"/>
</dbReference>
<protein>
    <submittedName>
        <fullName evidence="1">Uncharacterized protein</fullName>
    </submittedName>
</protein>
<reference evidence="1 2" key="1">
    <citation type="submission" date="2013-09" db="EMBL/GenBank/DDBJ databases">
        <title>Corchorus capsularis genome sequencing.</title>
        <authorList>
            <person name="Alam M."/>
            <person name="Haque M.S."/>
            <person name="Islam M.S."/>
            <person name="Emdad E.M."/>
            <person name="Islam M.M."/>
            <person name="Ahmed B."/>
            <person name="Halim A."/>
            <person name="Hossen Q.M.M."/>
            <person name="Hossain M.Z."/>
            <person name="Ahmed R."/>
            <person name="Khan M.M."/>
            <person name="Islam R."/>
            <person name="Rashid M.M."/>
            <person name="Khan S.A."/>
            <person name="Rahman M.S."/>
            <person name="Alam M."/>
        </authorList>
    </citation>
    <scope>NUCLEOTIDE SEQUENCE [LARGE SCALE GENOMIC DNA]</scope>
    <source>
        <strain evidence="2">cv. CVL-1</strain>
        <tissue evidence="1">Whole seedling</tissue>
    </source>
</reference>
<proteinExistence type="predicted"/>
<evidence type="ECO:0000313" key="2">
    <source>
        <dbReference type="Proteomes" id="UP000188268"/>
    </source>
</evidence>
<comment type="caution">
    <text evidence="1">The sequence shown here is derived from an EMBL/GenBank/DDBJ whole genome shotgun (WGS) entry which is preliminary data.</text>
</comment>
<gene>
    <name evidence="1" type="ORF">CCACVL1_08402</name>
</gene>
<dbReference type="AlphaFoldDB" id="A0A1R3J0Q8"/>
<name>A0A1R3J0Q8_COCAP</name>
<dbReference type="EMBL" id="AWWV01009002">
    <property type="protein sequence ID" value="OMO88412.1"/>
    <property type="molecule type" value="Genomic_DNA"/>
</dbReference>
<organism evidence="1 2">
    <name type="scientific">Corchorus capsularis</name>
    <name type="common">Jute</name>
    <dbReference type="NCBI Taxonomy" id="210143"/>
    <lineage>
        <taxon>Eukaryota</taxon>
        <taxon>Viridiplantae</taxon>
        <taxon>Streptophyta</taxon>
        <taxon>Embryophyta</taxon>
        <taxon>Tracheophyta</taxon>
        <taxon>Spermatophyta</taxon>
        <taxon>Magnoliopsida</taxon>
        <taxon>eudicotyledons</taxon>
        <taxon>Gunneridae</taxon>
        <taxon>Pentapetalae</taxon>
        <taxon>rosids</taxon>
        <taxon>malvids</taxon>
        <taxon>Malvales</taxon>
        <taxon>Malvaceae</taxon>
        <taxon>Grewioideae</taxon>
        <taxon>Apeibeae</taxon>
        <taxon>Corchorus</taxon>
    </lineage>
</organism>
<evidence type="ECO:0000313" key="1">
    <source>
        <dbReference type="EMBL" id="OMO88412.1"/>
    </source>
</evidence>
<dbReference type="Gramene" id="OMO88412">
    <property type="protein sequence ID" value="OMO88412"/>
    <property type="gene ID" value="CCACVL1_08402"/>
</dbReference>